<comment type="caution">
    <text evidence="1">The sequence shown here is derived from an EMBL/GenBank/DDBJ whole genome shotgun (WGS) entry which is preliminary data.</text>
</comment>
<accession>A0ACC2D4I7</accession>
<reference evidence="2" key="1">
    <citation type="journal article" date="2024" name="Proc. Natl. Acad. Sci. U.S.A.">
        <title>Extraordinary preservation of gene collinearity over three hundred million years revealed in homosporous lycophytes.</title>
        <authorList>
            <person name="Li C."/>
            <person name="Wickell D."/>
            <person name="Kuo L.Y."/>
            <person name="Chen X."/>
            <person name="Nie B."/>
            <person name="Liao X."/>
            <person name="Peng D."/>
            <person name="Ji J."/>
            <person name="Jenkins J."/>
            <person name="Williams M."/>
            <person name="Shu S."/>
            <person name="Plott C."/>
            <person name="Barry K."/>
            <person name="Rajasekar S."/>
            <person name="Grimwood J."/>
            <person name="Han X."/>
            <person name="Sun S."/>
            <person name="Hou Z."/>
            <person name="He W."/>
            <person name="Dai G."/>
            <person name="Sun C."/>
            <person name="Schmutz J."/>
            <person name="Leebens-Mack J.H."/>
            <person name="Li F.W."/>
            <person name="Wang L."/>
        </authorList>
    </citation>
    <scope>NUCLEOTIDE SEQUENCE [LARGE SCALE GENOMIC DNA]</scope>
    <source>
        <strain evidence="2">cv. PW_Plant_1</strain>
    </source>
</reference>
<dbReference type="EMBL" id="CM055098">
    <property type="protein sequence ID" value="KAJ7549162.1"/>
    <property type="molecule type" value="Genomic_DNA"/>
</dbReference>
<keyword evidence="2" id="KW-1185">Reference proteome</keyword>
<proteinExistence type="predicted"/>
<dbReference type="Proteomes" id="UP001162992">
    <property type="component" value="Chromosome 7"/>
</dbReference>
<evidence type="ECO:0000313" key="1">
    <source>
        <dbReference type="EMBL" id="KAJ7549162.1"/>
    </source>
</evidence>
<organism evidence="1 2">
    <name type="scientific">Diphasiastrum complanatum</name>
    <name type="common">Issler's clubmoss</name>
    <name type="synonym">Lycopodium complanatum</name>
    <dbReference type="NCBI Taxonomy" id="34168"/>
    <lineage>
        <taxon>Eukaryota</taxon>
        <taxon>Viridiplantae</taxon>
        <taxon>Streptophyta</taxon>
        <taxon>Embryophyta</taxon>
        <taxon>Tracheophyta</taxon>
        <taxon>Lycopodiopsida</taxon>
        <taxon>Lycopodiales</taxon>
        <taxon>Lycopodiaceae</taxon>
        <taxon>Lycopodioideae</taxon>
        <taxon>Diphasiastrum</taxon>
    </lineage>
</organism>
<name>A0ACC2D4I7_DIPCM</name>
<gene>
    <name evidence="1" type="ORF">O6H91_07G042900</name>
</gene>
<evidence type="ECO:0000313" key="2">
    <source>
        <dbReference type="Proteomes" id="UP001162992"/>
    </source>
</evidence>
<sequence>MDGTGGVRKSNKGKNRVPLRALARVASVAAGLQFGWAIQLSLLTPYVQELGIPHTFASYVWLCGPISGMIVQPVVGHYSDSWPGSWGRRRPFIVVGAILVVLAVLLIGFSSDLGYLLGDSPTSRIRAITVFVLGFWILDLANNTLQGPSRALLADYTVQDQRRTRRGNAFFCLFMAVGNSLGFAAGSFYNWPIVFPFTKTAACNLACANLKSAFLVHIVILAVTTLLSVTAAQEIPWSPDKKKSQYHSIAPSNPLLHDTRDAMQENDTQGEPGKLNVKSLGTIQNDNDDGDSDEETVLSEDFLWELCGSFRDLPKPMWFVLLITAFTWFAWFPFLLFDTDWMGREVYRGEPNSKDIQLRQRYIVGVEMGSFDLMLHSVVFGISSLLIEPVCRRVHTTYVWASANMLLAACFASTAVISLASKSAASSQNLQPPISITVASLAVFAILGAPLAVTFSVPYALTASFTSSSGGGQGFSMGVLNLAMVLPQFVVSVGSGPWDALFGGGNMPSFIFAAAAAFIGGLLALFLLPKTQRQREFSSTDIVRTHSCPIP</sequence>
<protein>
    <submittedName>
        <fullName evidence="1">Uncharacterized protein</fullName>
    </submittedName>
</protein>